<protein>
    <submittedName>
        <fullName evidence="2">Uncharacterized protein</fullName>
    </submittedName>
</protein>
<feature type="region of interest" description="Disordered" evidence="1">
    <location>
        <begin position="1"/>
        <end position="22"/>
    </location>
</feature>
<comment type="caution">
    <text evidence="2">The sequence shown here is derived from an EMBL/GenBank/DDBJ whole genome shotgun (WGS) entry which is preliminary data.</text>
</comment>
<sequence length="59" mass="6468">MRSTTTSRSTARPSSLATWRVSRCRPRSAAGHADCHAEPFQWSTRTTDRAYPAGAAYPA</sequence>
<evidence type="ECO:0000313" key="3">
    <source>
        <dbReference type="Proteomes" id="UP001596512"/>
    </source>
</evidence>
<accession>A0ABW2TQ83</accession>
<name>A0ABW2TQ83_9PSEU</name>
<evidence type="ECO:0000313" key="2">
    <source>
        <dbReference type="EMBL" id="MFC7615676.1"/>
    </source>
</evidence>
<proteinExistence type="predicted"/>
<evidence type="ECO:0000256" key="1">
    <source>
        <dbReference type="SAM" id="MobiDB-lite"/>
    </source>
</evidence>
<keyword evidence="3" id="KW-1185">Reference proteome</keyword>
<gene>
    <name evidence="2" type="ORF">ACFQV2_21435</name>
</gene>
<organism evidence="2 3">
    <name type="scientific">Actinokineospora soli</name>
    <dbReference type="NCBI Taxonomy" id="1048753"/>
    <lineage>
        <taxon>Bacteria</taxon>
        <taxon>Bacillati</taxon>
        <taxon>Actinomycetota</taxon>
        <taxon>Actinomycetes</taxon>
        <taxon>Pseudonocardiales</taxon>
        <taxon>Pseudonocardiaceae</taxon>
        <taxon>Actinokineospora</taxon>
    </lineage>
</organism>
<feature type="compositionally biased region" description="Low complexity" evidence="1">
    <location>
        <begin position="1"/>
        <end position="18"/>
    </location>
</feature>
<dbReference type="Proteomes" id="UP001596512">
    <property type="component" value="Unassembled WGS sequence"/>
</dbReference>
<reference evidence="3" key="1">
    <citation type="journal article" date="2019" name="Int. J. Syst. Evol. Microbiol.">
        <title>The Global Catalogue of Microorganisms (GCM) 10K type strain sequencing project: providing services to taxonomists for standard genome sequencing and annotation.</title>
        <authorList>
            <consortium name="The Broad Institute Genomics Platform"/>
            <consortium name="The Broad Institute Genome Sequencing Center for Infectious Disease"/>
            <person name="Wu L."/>
            <person name="Ma J."/>
        </authorList>
    </citation>
    <scope>NUCLEOTIDE SEQUENCE [LARGE SCALE GENOMIC DNA]</scope>
    <source>
        <strain evidence="3">JCM 17695</strain>
    </source>
</reference>
<dbReference type="EMBL" id="JBHTEY010000004">
    <property type="protein sequence ID" value="MFC7615676.1"/>
    <property type="molecule type" value="Genomic_DNA"/>
</dbReference>